<evidence type="ECO:0000313" key="13">
    <source>
        <dbReference type="Proteomes" id="UP000178681"/>
    </source>
</evidence>
<dbReference type="STRING" id="1798377.A2872_00415"/>
<evidence type="ECO:0000256" key="5">
    <source>
        <dbReference type="ARBA" id="ARBA00022908"/>
    </source>
</evidence>
<dbReference type="Gene3D" id="1.10.150.130">
    <property type="match status" value="1"/>
</dbReference>
<evidence type="ECO:0000259" key="11">
    <source>
        <dbReference type="PROSITE" id="PS51900"/>
    </source>
</evidence>
<dbReference type="GO" id="GO:0003677">
    <property type="term" value="F:DNA binding"/>
    <property type="evidence" value="ECO:0007669"/>
    <property type="project" value="UniProtKB-UniRule"/>
</dbReference>
<comment type="caution">
    <text evidence="12">The sequence shown here is derived from an EMBL/GenBank/DDBJ whole genome shotgun (WGS) entry which is preliminary data.</text>
</comment>
<evidence type="ECO:0000256" key="8">
    <source>
        <dbReference type="ARBA" id="ARBA00023306"/>
    </source>
</evidence>
<dbReference type="InterPro" id="IPR011010">
    <property type="entry name" value="DNA_brk_join_enz"/>
</dbReference>
<evidence type="ECO:0000313" key="12">
    <source>
        <dbReference type="EMBL" id="OGG06837.1"/>
    </source>
</evidence>
<keyword evidence="4" id="KW-0159">Chromosome partition</keyword>
<accession>A0A1F5Z3T9</accession>
<keyword evidence="3" id="KW-0132">Cell division</keyword>
<keyword evidence="7" id="KW-0233">DNA recombination</keyword>
<keyword evidence="8" id="KW-0131">Cell cycle</keyword>
<evidence type="ECO:0008006" key="14">
    <source>
        <dbReference type="Google" id="ProtNLM"/>
    </source>
</evidence>
<protein>
    <recommendedName>
        <fullName evidence="14">Tyrosine recombinase XerC</fullName>
    </recommendedName>
</protein>
<organism evidence="12 13">
    <name type="scientific">Candidatus Gottesmanbacteria bacterium RIFCSPHIGHO2_01_FULL_42_12</name>
    <dbReference type="NCBI Taxonomy" id="1798377"/>
    <lineage>
        <taxon>Bacteria</taxon>
        <taxon>Candidatus Gottesmaniibacteriota</taxon>
    </lineage>
</organism>
<dbReference type="PROSITE" id="PS51898">
    <property type="entry name" value="TYR_RECOMBINASE"/>
    <property type="match status" value="1"/>
</dbReference>
<gene>
    <name evidence="12" type="ORF">A2872_00415</name>
</gene>
<dbReference type="CDD" id="cd00798">
    <property type="entry name" value="INT_XerDC_C"/>
    <property type="match status" value="1"/>
</dbReference>
<dbReference type="GO" id="GO:0007059">
    <property type="term" value="P:chromosome segregation"/>
    <property type="evidence" value="ECO:0007669"/>
    <property type="project" value="UniProtKB-KW"/>
</dbReference>
<proteinExistence type="predicted"/>
<sequence>MAGKTLNELILDFLEYCEIDKNLAPGTVTNYGYYLRTFQEFMGEKNEVTPEVVREYRLYISRKEKARTGHLARSTQNYFLIAIRAFLKYLARINYKAMPADQIELGKMSDRAIKFLDKDQLGRLLKAPDTTTDMGLRDRAILELLFSTGLRVSELCKLDVDKLNLESREFGVIGKGGHARVVFLSAEACEWVGKYLATRGEDHLRPLFIRTKGSKIVDGYGEKMRLSRRSVERMVDKYVRLARLPVQATPHTIRHSFATDLLINGADLRSVQEMLGHKNVSTTQIYTHVTNKQLKEIHEKFHGK</sequence>
<evidence type="ECO:0000256" key="2">
    <source>
        <dbReference type="ARBA" id="ARBA00022490"/>
    </source>
</evidence>
<dbReference type="GO" id="GO:0005737">
    <property type="term" value="C:cytoplasm"/>
    <property type="evidence" value="ECO:0007669"/>
    <property type="project" value="UniProtKB-SubCell"/>
</dbReference>
<evidence type="ECO:0000259" key="10">
    <source>
        <dbReference type="PROSITE" id="PS51898"/>
    </source>
</evidence>
<dbReference type="Gene3D" id="1.10.443.10">
    <property type="entry name" value="Intergrase catalytic core"/>
    <property type="match status" value="1"/>
</dbReference>
<dbReference type="GO" id="GO:0015074">
    <property type="term" value="P:DNA integration"/>
    <property type="evidence" value="ECO:0007669"/>
    <property type="project" value="UniProtKB-KW"/>
</dbReference>
<name>A0A1F5Z3T9_9BACT</name>
<keyword evidence="5" id="KW-0229">DNA integration</keyword>
<feature type="domain" description="Tyr recombinase" evidence="10">
    <location>
        <begin position="111"/>
        <end position="299"/>
    </location>
</feature>
<dbReference type="SUPFAM" id="SSF56349">
    <property type="entry name" value="DNA breaking-rejoining enzymes"/>
    <property type="match status" value="1"/>
</dbReference>
<dbReference type="InterPro" id="IPR004107">
    <property type="entry name" value="Integrase_SAM-like_N"/>
</dbReference>
<dbReference type="GO" id="GO:0051301">
    <property type="term" value="P:cell division"/>
    <property type="evidence" value="ECO:0007669"/>
    <property type="project" value="UniProtKB-KW"/>
</dbReference>
<dbReference type="AlphaFoldDB" id="A0A1F5Z3T9"/>
<keyword evidence="6 9" id="KW-0238">DNA-binding</keyword>
<dbReference type="InterPro" id="IPR013762">
    <property type="entry name" value="Integrase-like_cat_sf"/>
</dbReference>
<evidence type="ECO:0000256" key="6">
    <source>
        <dbReference type="ARBA" id="ARBA00023125"/>
    </source>
</evidence>
<feature type="domain" description="Core-binding (CB)" evidence="11">
    <location>
        <begin position="4"/>
        <end position="91"/>
    </location>
</feature>
<dbReference type="PROSITE" id="PS51900">
    <property type="entry name" value="CB"/>
    <property type="match status" value="1"/>
</dbReference>
<dbReference type="Pfam" id="PF02899">
    <property type="entry name" value="Phage_int_SAM_1"/>
    <property type="match status" value="1"/>
</dbReference>
<dbReference type="EMBL" id="MFJG01000019">
    <property type="protein sequence ID" value="OGG06837.1"/>
    <property type="molecule type" value="Genomic_DNA"/>
</dbReference>
<dbReference type="Proteomes" id="UP000178681">
    <property type="component" value="Unassembled WGS sequence"/>
</dbReference>
<dbReference type="InterPro" id="IPR002104">
    <property type="entry name" value="Integrase_catalytic"/>
</dbReference>
<comment type="subcellular location">
    <subcellularLocation>
        <location evidence="1">Cytoplasm</location>
    </subcellularLocation>
</comment>
<dbReference type="PANTHER" id="PTHR30349:SF77">
    <property type="entry name" value="TYROSINE RECOMBINASE XERC"/>
    <property type="match status" value="1"/>
</dbReference>
<evidence type="ECO:0000256" key="9">
    <source>
        <dbReference type="PROSITE-ProRule" id="PRU01248"/>
    </source>
</evidence>
<dbReference type="InterPro" id="IPR044068">
    <property type="entry name" value="CB"/>
</dbReference>
<evidence type="ECO:0000256" key="4">
    <source>
        <dbReference type="ARBA" id="ARBA00022829"/>
    </source>
</evidence>
<dbReference type="PANTHER" id="PTHR30349">
    <property type="entry name" value="PHAGE INTEGRASE-RELATED"/>
    <property type="match status" value="1"/>
</dbReference>
<dbReference type="Pfam" id="PF00589">
    <property type="entry name" value="Phage_integrase"/>
    <property type="match status" value="1"/>
</dbReference>
<evidence type="ECO:0000256" key="1">
    <source>
        <dbReference type="ARBA" id="ARBA00004496"/>
    </source>
</evidence>
<reference evidence="12 13" key="1">
    <citation type="journal article" date="2016" name="Nat. Commun.">
        <title>Thousands of microbial genomes shed light on interconnected biogeochemical processes in an aquifer system.</title>
        <authorList>
            <person name="Anantharaman K."/>
            <person name="Brown C.T."/>
            <person name="Hug L.A."/>
            <person name="Sharon I."/>
            <person name="Castelle C.J."/>
            <person name="Probst A.J."/>
            <person name="Thomas B.C."/>
            <person name="Singh A."/>
            <person name="Wilkins M.J."/>
            <person name="Karaoz U."/>
            <person name="Brodie E.L."/>
            <person name="Williams K.H."/>
            <person name="Hubbard S.S."/>
            <person name="Banfield J.F."/>
        </authorList>
    </citation>
    <scope>NUCLEOTIDE SEQUENCE [LARGE SCALE GENOMIC DNA]</scope>
</reference>
<keyword evidence="2" id="KW-0963">Cytoplasm</keyword>
<dbReference type="InterPro" id="IPR010998">
    <property type="entry name" value="Integrase_recombinase_N"/>
</dbReference>
<evidence type="ECO:0000256" key="7">
    <source>
        <dbReference type="ARBA" id="ARBA00023172"/>
    </source>
</evidence>
<dbReference type="InterPro" id="IPR050090">
    <property type="entry name" value="Tyrosine_recombinase_XerCD"/>
</dbReference>
<evidence type="ECO:0000256" key="3">
    <source>
        <dbReference type="ARBA" id="ARBA00022618"/>
    </source>
</evidence>
<dbReference type="GO" id="GO:0006310">
    <property type="term" value="P:DNA recombination"/>
    <property type="evidence" value="ECO:0007669"/>
    <property type="project" value="UniProtKB-KW"/>
</dbReference>